<feature type="region of interest" description="Disordered" evidence="1">
    <location>
        <begin position="147"/>
        <end position="184"/>
    </location>
</feature>
<dbReference type="InterPro" id="IPR036513">
    <property type="entry name" value="STAS_dom_sf"/>
</dbReference>
<comment type="caution">
    <text evidence="2">The sequence shown here is derived from an EMBL/GenBank/DDBJ whole genome shotgun (WGS) entry which is preliminary data.</text>
</comment>
<protein>
    <recommendedName>
        <fullName evidence="4">STAS domain-containing protein</fullName>
    </recommendedName>
</protein>
<dbReference type="RefSeq" id="WP_123380635.1">
    <property type="nucleotide sequence ID" value="NZ_RJKN01000006.1"/>
</dbReference>
<proteinExistence type="predicted"/>
<reference evidence="2 3" key="1">
    <citation type="journal article" date="2015" name="Stand. Genomic Sci.">
        <title>Genomic Encyclopedia of Bacterial and Archaeal Type Strains, Phase III: the genomes of soil and plant-associated and newly described type strains.</title>
        <authorList>
            <person name="Whitman W.B."/>
            <person name="Woyke T."/>
            <person name="Klenk H.P."/>
            <person name="Zhou Y."/>
            <person name="Lilburn T.G."/>
            <person name="Beck B.J."/>
            <person name="De Vos P."/>
            <person name="Vandamme P."/>
            <person name="Eisen J.A."/>
            <person name="Garrity G."/>
            <person name="Hugenholtz P."/>
            <person name="Kyrpides N.C."/>
        </authorList>
    </citation>
    <scope>NUCLEOTIDE SEQUENCE [LARGE SCALE GENOMIC DNA]</scope>
    <source>
        <strain evidence="2 3">CECT 7306</strain>
    </source>
</reference>
<name>A0A3N1GXH9_9ACTN</name>
<dbReference type="EMBL" id="RJKN01000006">
    <property type="protein sequence ID" value="ROP34762.1"/>
    <property type="molecule type" value="Genomic_DNA"/>
</dbReference>
<dbReference type="SUPFAM" id="SSF52091">
    <property type="entry name" value="SpoIIaa-like"/>
    <property type="match status" value="1"/>
</dbReference>
<dbReference type="InParanoid" id="A0A3N1GXH9"/>
<evidence type="ECO:0008006" key="4">
    <source>
        <dbReference type="Google" id="ProtNLM"/>
    </source>
</evidence>
<dbReference type="Gene3D" id="3.30.750.24">
    <property type="entry name" value="STAS domain"/>
    <property type="match status" value="1"/>
</dbReference>
<accession>A0A3N1GXH9</accession>
<evidence type="ECO:0000256" key="1">
    <source>
        <dbReference type="SAM" id="MobiDB-lite"/>
    </source>
</evidence>
<evidence type="ECO:0000313" key="3">
    <source>
        <dbReference type="Proteomes" id="UP000276232"/>
    </source>
</evidence>
<keyword evidence="3" id="KW-1185">Reference proteome</keyword>
<organism evidence="2 3">
    <name type="scientific">Pseudokineococcus lusitanus</name>
    <dbReference type="NCBI Taxonomy" id="763993"/>
    <lineage>
        <taxon>Bacteria</taxon>
        <taxon>Bacillati</taxon>
        <taxon>Actinomycetota</taxon>
        <taxon>Actinomycetes</taxon>
        <taxon>Kineosporiales</taxon>
        <taxon>Kineosporiaceae</taxon>
        <taxon>Pseudokineococcus</taxon>
    </lineage>
</organism>
<sequence>MPDRPDLVVLVDPATRSAVVRVTGPLPHGTAASVRDVVRRAVTVTGPWVTVDLVGCTGLAPSVAECLVDEHERLRAWGGALVCEGVPPTLPAPMATGGGAAPEPGDLTDAELVVLLRRALVRRLHADGEPERTAAGRRLLVLLREHERRGGSWPPRPDDAVPDGHGSTWNTGAPPLVEDRHEHP</sequence>
<dbReference type="Proteomes" id="UP000276232">
    <property type="component" value="Unassembled WGS sequence"/>
</dbReference>
<dbReference type="AlphaFoldDB" id="A0A3N1GXH9"/>
<evidence type="ECO:0000313" key="2">
    <source>
        <dbReference type="EMBL" id="ROP34762.1"/>
    </source>
</evidence>
<gene>
    <name evidence="2" type="ORF">EDC03_2584</name>
</gene>